<keyword evidence="2" id="KW-1133">Transmembrane helix</keyword>
<name>A0ABZ1WJI8_9ACTN</name>
<feature type="transmembrane region" description="Helical" evidence="2">
    <location>
        <begin position="50"/>
        <end position="71"/>
    </location>
</feature>
<feature type="region of interest" description="Disordered" evidence="1">
    <location>
        <begin position="222"/>
        <end position="269"/>
    </location>
</feature>
<keyword evidence="2" id="KW-0812">Transmembrane</keyword>
<evidence type="ECO:0000313" key="3">
    <source>
        <dbReference type="EMBL" id="WUS61043.1"/>
    </source>
</evidence>
<keyword evidence="2" id="KW-0472">Membrane</keyword>
<proteinExistence type="predicted"/>
<protein>
    <submittedName>
        <fullName evidence="3">Uncharacterized protein</fullName>
    </submittedName>
</protein>
<reference evidence="3 4" key="1">
    <citation type="submission" date="2022-10" db="EMBL/GenBank/DDBJ databases">
        <title>The complete genomes of actinobacterial strains from the NBC collection.</title>
        <authorList>
            <person name="Joergensen T.S."/>
            <person name="Alvarez Arevalo M."/>
            <person name="Sterndorff E.B."/>
            <person name="Faurdal D."/>
            <person name="Vuksanovic O."/>
            <person name="Mourched A.-S."/>
            <person name="Charusanti P."/>
            <person name="Shaw S."/>
            <person name="Blin K."/>
            <person name="Weber T."/>
        </authorList>
    </citation>
    <scope>NUCLEOTIDE SEQUENCE [LARGE SCALE GENOMIC DNA]</scope>
    <source>
        <strain evidence="3 4">NBC_01247</strain>
    </source>
</reference>
<organism evidence="3 4">
    <name type="scientific">Kitasatospora herbaricolor</name>
    <dbReference type="NCBI Taxonomy" id="68217"/>
    <lineage>
        <taxon>Bacteria</taxon>
        <taxon>Bacillati</taxon>
        <taxon>Actinomycetota</taxon>
        <taxon>Actinomycetes</taxon>
        <taxon>Kitasatosporales</taxon>
        <taxon>Streptomycetaceae</taxon>
        <taxon>Kitasatospora</taxon>
    </lineage>
</organism>
<accession>A0ABZ1WJI8</accession>
<evidence type="ECO:0000256" key="2">
    <source>
        <dbReference type="SAM" id="Phobius"/>
    </source>
</evidence>
<evidence type="ECO:0000313" key="4">
    <source>
        <dbReference type="Proteomes" id="UP001432014"/>
    </source>
</evidence>
<keyword evidence="4" id="KW-1185">Reference proteome</keyword>
<evidence type="ECO:0000256" key="1">
    <source>
        <dbReference type="SAM" id="MobiDB-lite"/>
    </source>
</evidence>
<sequence>MTPDQQSDQPPGQRLHDAMQQASGRFGPHRADLVTLAAARGRRLRLVRRVQLGALGVLVAGAGVLGTAQFLPAPADRAPAVGPDVPASATSSATPSAVPTFSPAPVVSPAAGGPRSGPLSAQLAAFLPPGTTTRISSSGSFVEGRVAGNPGDEVSGSVLYDDGKGRALVSVSVLDAVLDSVDCGRETPPVCRLLPDGTAVRTDKLTLTGGQLLWTVSATRPDGRRTSVSASNSDRPITDSGHPTRTEPPLTTDQLQAIATSPHWDRQTP</sequence>
<dbReference type="EMBL" id="CP108482">
    <property type="protein sequence ID" value="WUS61043.1"/>
    <property type="molecule type" value="Genomic_DNA"/>
</dbReference>
<feature type="compositionally biased region" description="Polar residues" evidence="1">
    <location>
        <begin position="226"/>
        <end position="235"/>
    </location>
</feature>
<dbReference type="RefSeq" id="WP_329611703.1">
    <property type="nucleotide sequence ID" value="NZ_CP108482.1"/>
</dbReference>
<gene>
    <name evidence="3" type="ORF">OG469_39455</name>
</gene>
<feature type="compositionally biased region" description="Polar residues" evidence="1">
    <location>
        <begin position="249"/>
        <end position="259"/>
    </location>
</feature>
<dbReference type="Proteomes" id="UP001432014">
    <property type="component" value="Chromosome"/>
</dbReference>